<dbReference type="AlphaFoldDB" id="A0A0U5B130"/>
<gene>
    <name evidence="2" type="ORF">THC_1403</name>
</gene>
<evidence type="ECO:0000256" key="1">
    <source>
        <dbReference type="SAM" id="Phobius"/>
    </source>
</evidence>
<keyword evidence="1" id="KW-0472">Membrane</keyword>
<keyword evidence="3" id="KW-1185">Reference proteome</keyword>
<dbReference type="KEGG" id="cthi:THC_1403"/>
<sequence>MEFYLLIIFFFLLLIIYNLVKFWRVRADFLALLGAQLVGTHRLINPKGVLNFGGLNIEVFTSDYKGKRLNLKIRTNFTGFLTLRKTDIFDKLTRQLTYQDLAVEYEDKEWFERLTSHQTFKVLLRKLLEEASIDRLEIRKNTLTIGWNIKRSPFEVSTDKVHQALNLLKDTAFVLSTLPSSWRYKEDLRNLLLFKLPILLTLIACLVGIVGRFYQYNPLCPLEIVFFGYKLFTPFVLIYLGFLCFYVGGYGLYQRILGSGFLVFFVCIFFISLFFLSYINGRFDTSPSQIKRDRIESKYYSIKRGYRLTLSNLHKEKKLCDSLSVSKNFYYQVEIGDYIEYETKKGFLGIEWFYRGLYLPKNRVNLEIQ</sequence>
<protein>
    <submittedName>
        <fullName evidence="2">Uncharacterized protein</fullName>
    </submittedName>
</protein>
<proteinExistence type="predicted"/>
<dbReference type="EMBL" id="AP014945">
    <property type="protein sequence ID" value="BAU23769.1"/>
    <property type="molecule type" value="Genomic_DNA"/>
</dbReference>
<feature type="transmembrane region" description="Helical" evidence="1">
    <location>
        <begin position="192"/>
        <end position="211"/>
    </location>
</feature>
<keyword evidence="1" id="KW-0812">Transmembrane</keyword>
<accession>A0A0U5B130</accession>
<dbReference type="STRING" id="1653476.THC_1403"/>
<feature type="transmembrane region" description="Helical" evidence="1">
    <location>
        <begin position="231"/>
        <end position="253"/>
    </location>
</feature>
<name>A0A0U5B130_9BACT</name>
<reference evidence="2 3" key="1">
    <citation type="journal article" date="2016" name="Int. J. Syst. Evol. Microbiol.">
        <title>Caldimicrobium thiodismutans sp. nov., a sulfur-disproportionating bacterium isolated from a hot spring, and emended description of the genus Caldimicrobium.</title>
        <authorList>
            <person name="Kojima H."/>
            <person name="Umezawa K."/>
            <person name="Fukui M."/>
        </authorList>
    </citation>
    <scope>NUCLEOTIDE SEQUENCE [LARGE SCALE GENOMIC DNA]</scope>
    <source>
        <strain evidence="2 3">TF1</strain>
    </source>
</reference>
<evidence type="ECO:0000313" key="3">
    <source>
        <dbReference type="Proteomes" id="UP000068196"/>
    </source>
</evidence>
<feature type="transmembrane region" description="Helical" evidence="1">
    <location>
        <begin position="260"/>
        <end position="279"/>
    </location>
</feature>
<keyword evidence="1" id="KW-1133">Transmembrane helix</keyword>
<organism evidence="2 3">
    <name type="scientific">Caldimicrobium thiodismutans</name>
    <dbReference type="NCBI Taxonomy" id="1653476"/>
    <lineage>
        <taxon>Bacteria</taxon>
        <taxon>Pseudomonadati</taxon>
        <taxon>Thermodesulfobacteriota</taxon>
        <taxon>Thermodesulfobacteria</taxon>
        <taxon>Thermodesulfobacteriales</taxon>
        <taxon>Thermodesulfobacteriaceae</taxon>
        <taxon>Caldimicrobium</taxon>
    </lineage>
</organism>
<feature type="transmembrane region" description="Helical" evidence="1">
    <location>
        <begin position="6"/>
        <end position="23"/>
    </location>
</feature>
<dbReference type="RefSeq" id="WP_068515282.1">
    <property type="nucleotide sequence ID" value="NZ_AP014945.1"/>
</dbReference>
<reference evidence="3" key="2">
    <citation type="journal article" date="2016" name="Int. J. Syst. Evol. Microbiol.">
        <title>Caldimicrobium thiodismutans sp. nov., a sulfur-disproportionating bacterium isolated from a hot spring.</title>
        <authorList>
            <person name="Kojima H."/>
            <person name="Umezawa K."/>
            <person name="Fukui M."/>
        </authorList>
    </citation>
    <scope>NUCLEOTIDE SEQUENCE [LARGE SCALE GENOMIC DNA]</scope>
    <source>
        <strain evidence="3">TF1</strain>
    </source>
</reference>
<dbReference type="Proteomes" id="UP000068196">
    <property type="component" value="Chromosome"/>
</dbReference>
<evidence type="ECO:0000313" key="2">
    <source>
        <dbReference type="EMBL" id="BAU23769.1"/>
    </source>
</evidence>
<dbReference type="OrthoDB" id="5936019at2"/>